<protein>
    <submittedName>
        <fullName evidence="3">Uncharacterized protein</fullName>
    </submittedName>
</protein>
<dbReference type="EMBL" id="JACKTY010000007">
    <property type="protein sequence ID" value="MCV7224642.1"/>
    <property type="molecule type" value="Genomic_DNA"/>
</dbReference>
<feature type="compositionally biased region" description="Polar residues" evidence="1">
    <location>
        <begin position="119"/>
        <end position="130"/>
    </location>
</feature>
<feature type="signal peptide" evidence="2">
    <location>
        <begin position="1"/>
        <end position="32"/>
    </location>
</feature>
<evidence type="ECO:0000313" key="4">
    <source>
        <dbReference type="Proteomes" id="UP001526201"/>
    </source>
</evidence>
<evidence type="ECO:0000313" key="3">
    <source>
        <dbReference type="EMBL" id="MCV7224642.1"/>
    </source>
</evidence>
<keyword evidence="2" id="KW-0732">Signal</keyword>
<evidence type="ECO:0000256" key="2">
    <source>
        <dbReference type="SAM" id="SignalP"/>
    </source>
</evidence>
<reference evidence="3 4" key="1">
    <citation type="journal article" date="2022" name="BMC Genomics">
        <title>Comparative genome analysis of mycobacteria focusing on tRNA and non-coding RNA.</title>
        <authorList>
            <person name="Behra P.R.K."/>
            <person name="Pettersson B.M.F."/>
            <person name="Ramesh M."/>
            <person name="Das S."/>
            <person name="Dasgupta S."/>
            <person name="Kirsebom L.A."/>
        </authorList>
    </citation>
    <scope>NUCLEOTIDE SEQUENCE [LARGE SCALE GENOMIC DNA]</scope>
    <source>
        <strain evidence="3 4">DSM 44078</strain>
    </source>
</reference>
<dbReference type="RefSeq" id="WP_264065382.1">
    <property type="nucleotide sequence ID" value="NZ_JACKTY010000007.1"/>
</dbReference>
<organism evidence="3 4">
    <name type="scientific">Mycolicibacterium komossense</name>
    <dbReference type="NCBI Taxonomy" id="1779"/>
    <lineage>
        <taxon>Bacteria</taxon>
        <taxon>Bacillati</taxon>
        <taxon>Actinomycetota</taxon>
        <taxon>Actinomycetes</taxon>
        <taxon>Mycobacteriales</taxon>
        <taxon>Mycobacteriaceae</taxon>
        <taxon>Mycolicibacterium</taxon>
    </lineage>
</organism>
<keyword evidence="4" id="KW-1185">Reference proteome</keyword>
<accession>A0ABT3C5A5</accession>
<proteinExistence type="predicted"/>
<sequence>MNRLGRIFGGAVLSGGVAVAVTLGISASTAQADTTTQAAAPADAAAPQNADQLLAVIGQEYDTGAGGGQVSNLIHAVLQLRAQGFKPSPANAAALSDALSYRPNQVPLINALKSTLAYQQKQQSRAQPPSSGGGYTIGINQYDPSNPSVLGGFGVSGPNGGIGIGGG</sequence>
<feature type="chain" id="PRO_5045052979" evidence="2">
    <location>
        <begin position="33"/>
        <end position="167"/>
    </location>
</feature>
<comment type="caution">
    <text evidence="3">The sequence shown here is derived from an EMBL/GenBank/DDBJ whole genome shotgun (WGS) entry which is preliminary data.</text>
</comment>
<feature type="region of interest" description="Disordered" evidence="1">
    <location>
        <begin position="119"/>
        <end position="139"/>
    </location>
</feature>
<evidence type="ECO:0000256" key="1">
    <source>
        <dbReference type="SAM" id="MobiDB-lite"/>
    </source>
</evidence>
<dbReference type="Proteomes" id="UP001526201">
    <property type="component" value="Unassembled WGS sequence"/>
</dbReference>
<gene>
    <name evidence="3" type="ORF">H7J73_01090</name>
</gene>
<name>A0ABT3C5A5_9MYCO</name>